<evidence type="ECO:0000313" key="2">
    <source>
        <dbReference type="EMBL" id="OPH82563.1"/>
    </source>
</evidence>
<dbReference type="OrthoDB" id="7863142at2"/>
<evidence type="ECO:0000259" key="1">
    <source>
        <dbReference type="Pfam" id="PF21834"/>
    </source>
</evidence>
<proteinExistence type="predicted"/>
<feature type="domain" description="DUF6894" evidence="1">
    <location>
        <begin position="3"/>
        <end position="74"/>
    </location>
</feature>
<keyword evidence="3" id="KW-1185">Reference proteome</keyword>
<protein>
    <recommendedName>
        <fullName evidence="1">DUF6894 domain-containing protein</fullName>
    </recommendedName>
</protein>
<dbReference type="Proteomes" id="UP000189940">
    <property type="component" value="Unassembled WGS sequence"/>
</dbReference>
<accession>A0A1V4HX95</accession>
<reference evidence="2 3" key="1">
    <citation type="submission" date="2017-02" db="EMBL/GenBank/DDBJ databases">
        <title>Genome sequence of the nitrite-oxidizing bacterium Nitrobacter vulgaris strain Ab1.</title>
        <authorList>
            <person name="Mellbye B.L."/>
            <person name="Davis E.W."/>
            <person name="Spieck E."/>
            <person name="Chang J.H."/>
            <person name="Bottomley P.J."/>
            <person name="Sayavedra-Soto L.A."/>
        </authorList>
    </citation>
    <scope>NUCLEOTIDE SEQUENCE [LARGE SCALE GENOMIC DNA]</scope>
    <source>
        <strain evidence="2 3">Ab1</strain>
    </source>
</reference>
<dbReference type="EMBL" id="MWPQ01000044">
    <property type="protein sequence ID" value="OPH82563.1"/>
    <property type="molecule type" value="Genomic_DNA"/>
</dbReference>
<organism evidence="2 3">
    <name type="scientific">Nitrobacter vulgaris</name>
    <dbReference type="NCBI Taxonomy" id="29421"/>
    <lineage>
        <taxon>Bacteria</taxon>
        <taxon>Pseudomonadati</taxon>
        <taxon>Pseudomonadota</taxon>
        <taxon>Alphaproteobacteria</taxon>
        <taxon>Hyphomicrobiales</taxon>
        <taxon>Nitrobacteraceae</taxon>
        <taxon>Nitrobacter</taxon>
    </lineage>
</organism>
<dbReference type="InterPro" id="IPR054189">
    <property type="entry name" value="DUF6894"/>
</dbReference>
<name>A0A1V4HX95_NITVU</name>
<comment type="caution">
    <text evidence="2">The sequence shown here is derived from an EMBL/GenBank/DDBJ whole genome shotgun (WGS) entry which is preliminary data.</text>
</comment>
<dbReference type="AlphaFoldDB" id="A0A1V4HX95"/>
<dbReference type="RefSeq" id="WP_079447332.1">
    <property type="nucleotide sequence ID" value="NZ_JAVDPZ010000030.1"/>
</dbReference>
<evidence type="ECO:0000313" key="3">
    <source>
        <dbReference type="Proteomes" id="UP000189940"/>
    </source>
</evidence>
<dbReference type="Pfam" id="PF21834">
    <property type="entry name" value="DUF6894"/>
    <property type="match status" value="1"/>
</dbReference>
<sequence length="79" mass="8690">MTRYYFDVRDGDDLMPDDEGLELASSHSAQEEAALSLADLAKDAIRSRRIDGQGGLLAVEVRDDKGPVLQARFTVHVKS</sequence>
<gene>
    <name evidence="2" type="ORF">B2M20_12340</name>
</gene>